<accession>A0ABR2YYA7</accession>
<dbReference type="Proteomes" id="UP001491310">
    <property type="component" value="Unassembled WGS sequence"/>
</dbReference>
<evidence type="ECO:0000313" key="4">
    <source>
        <dbReference type="EMBL" id="KAK9916745.1"/>
    </source>
</evidence>
<evidence type="ECO:0000256" key="3">
    <source>
        <dbReference type="SAM" id="SignalP"/>
    </source>
</evidence>
<evidence type="ECO:0000313" key="5">
    <source>
        <dbReference type="Proteomes" id="UP001491310"/>
    </source>
</evidence>
<comment type="caution">
    <text evidence="4">The sequence shown here is derived from an EMBL/GenBank/DDBJ whole genome shotgun (WGS) entry which is preliminary data.</text>
</comment>
<keyword evidence="2" id="KW-0472">Membrane</keyword>
<organism evidence="4 5">
    <name type="scientific">Coccomyxa subellipsoidea</name>
    <dbReference type="NCBI Taxonomy" id="248742"/>
    <lineage>
        <taxon>Eukaryota</taxon>
        <taxon>Viridiplantae</taxon>
        <taxon>Chlorophyta</taxon>
        <taxon>core chlorophytes</taxon>
        <taxon>Trebouxiophyceae</taxon>
        <taxon>Trebouxiophyceae incertae sedis</taxon>
        <taxon>Coccomyxaceae</taxon>
        <taxon>Coccomyxa</taxon>
    </lineage>
</organism>
<evidence type="ECO:0000256" key="2">
    <source>
        <dbReference type="SAM" id="Phobius"/>
    </source>
</evidence>
<keyword evidence="3" id="KW-0732">Signal</keyword>
<gene>
    <name evidence="4" type="ORF">WJX75_006523</name>
</gene>
<name>A0ABR2YYA7_9CHLO</name>
<keyword evidence="2" id="KW-0812">Transmembrane</keyword>
<evidence type="ECO:0000256" key="1">
    <source>
        <dbReference type="SAM" id="MobiDB-lite"/>
    </source>
</evidence>
<feature type="region of interest" description="Disordered" evidence="1">
    <location>
        <begin position="167"/>
        <end position="186"/>
    </location>
</feature>
<keyword evidence="2" id="KW-1133">Transmembrane helix</keyword>
<protein>
    <submittedName>
        <fullName evidence="4">Uncharacterized protein</fullName>
    </submittedName>
</protein>
<feature type="transmembrane region" description="Helical" evidence="2">
    <location>
        <begin position="453"/>
        <end position="473"/>
    </location>
</feature>
<feature type="signal peptide" evidence="3">
    <location>
        <begin position="1"/>
        <end position="25"/>
    </location>
</feature>
<sequence>MTLFSVVVAVLSLVVATVHVVPGSAQSTVIGQFTGSSLTWEDGSPNPCLQSGATDEVCTLLRKGGPNNATYVAGFTILDREHIANVGIADIGTQLDVEVDGRKLWLDETVQMTNLVQNWHFPSSDGNVLNVSWERYNNYHAAPSINFTAKAATYTIWLNYEQQGRPPRLAKSDDRPVVMTGPADRMNPTATGFGGREFEVSDLDSGSIYCLLTSPFHQVGAKIVKAGPTNSTVYMTGISFIYKEHQILVEVNNDGSGIVVTVDGQELKLDNGWYEDSWTYPCSIGGSVSVLWQLYRPLLGNTVEIVTDLLRMMIWLVPARSENLNVNVPPYLNAETTVLQDLNDTGYFQGMLGETYDRFIAGDAIKDTINPMHLPDDKKFHGLGTRSQYKMDNYWDTNHTFNLYNATSYSDEVLALRQQKHFPEPSATLFQDALNLTNTLPPQEPKHIDSRRLAIVLGVLLSALLLSSCLCFVI</sequence>
<dbReference type="EMBL" id="JALJOT010000003">
    <property type="protein sequence ID" value="KAK9916745.1"/>
    <property type="molecule type" value="Genomic_DNA"/>
</dbReference>
<reference evidence="4 5" key="1">
    <citation type="journal article" date="2024" name="Nat. Commun.">
        <title>Phylogenomics reveals the evolutionary origins of lichenization in chlorophyte algae.</title>
        <authorList>
            <person name="Puginier C."/>
            <person name="Libourel C."/>
            <person name="Otte J."/>
            <person name="Skaloud P."/>
            <person name="Haon M."/>
            <person name="Grisel S."/>
            <person name="Petersen M."/>
            <person name="Berrin J.G."/>
            <person name="Delaux P.M."/>
            <person name="Dal Grande F."/>
            <person name="Keller J."/>
        </authorList>
    </citation>
    <scope>NUCLEOTIDE SEQUENCE [LARGE SCALE GENOMIC DNA]</scope>
    <source>
        <strain evidence="4 5">SAG 216-7</strain>
    </source>
</reference>
<proteinExistence type="predicted"/>
<feature type="chain" id="PRO_5047049338" evidence="3">
    <location>
        <begin position="26"/>
        <end position="474"/>
    </location>
</feature>
<keyword evidence="5" id="KW-1185">Reference proteome</keyword>